<evidence type="ECO:0000259" key="15">
    <source>
        <dbReference type="Pfam" id="PF17766"/>
    </source>
</evidence>
<dbReference type="InterPro" id="IPR041469">
    <property type="entry name" value="Subtilisin-like_FN3"/>
</dbReference>
<dbReference type="CDD" id="cd02120">
    <property type="entry name" value="PA_subtilisin_like"/>
    <property type="match status" value="1"/>
</dbReference>
<dbReference type="InterPro" id="IPR000209">
    <property type="entry name" value="Peptidase_S8/S53_dom"/>
</dbReference>
<keyword evidence="11" id="KW-1133">Transmembrane helix</keyword>
<dbReference type="Proteomes" id="UP000236161">
    <property type="component" value="Unassembled WGS sequence"/>
</dbReference>
<keyword evidence="4" id="KW-0732">Signal</keyword>
<feature type="domain" description="Inhibitor I9" evidence="14">
    <location>
        <begin position="56"/>
        <end position="137"/>
    </location>
</feature>
<dbReference type="InterPro" id="IPR003137">
    <property type="entry name" value="PA_domain"/>
</dbReference>
<dbReference type="Gene3D" id="3.40.50.200">
    <property type="entry name" value="Peptidase S8/S53 domain"/>
    <property type="match status" value="1"/>
</dbReference>
<evidence type="ECO:0000256" key="10">
    <source>
        <dbReference type="RuleBase" id="RU003355"/>
    </source>
</evidence>
<dbReference type="EMBL" id="KZ452008">
    <property type="protein sequence ID" value="PKA52300.1"/>
    <property type="molecule type" value="Genomic_DNA"/>
</dbReference>
<evidence type="ECO:0000256" key="11">
    <source>
        <dbReference type="SAM" id="Phobius"/>
    </source>
</evidence>
<dbReference type="Gene3D" id="3.30.70.80">
    <property type="entry name" value="Peptidase S8 propeptide/proteinase inhibitor I9"/>
    <property type="match status" value="1"/>
</dbReference>
<protein>
    <submittedName>
        <fullName evidence="16">Subtilisin-like protease</fullName>
        <ecNumber evidence="16">3.4.21.112</ecNumber>
    </submittedName>
</protein>
<feature type="transmembrane region" description="Helical" evidence="11">
    <location>
        <begin position="7"/>
        <end position="27"/>
    </location>
</feature>
<evidence type="ECO:0000256" key="6">
    <source>
        <dbReference type="ARBA" id="ARBA00022825"/>
    </source>
</evidence>
<reference evidence="16 17" key="1">
    <citation type="journal article" date="2017" name="Nature">
        <title>The Apostasia genome and the evolution of orchids.</title>
        <authorList>
            <person name="Zhang G.Q."/>
            <person name="Liu K.W."/>
            <person name="Li Z."/>
            <person name="Lohaus R."/>
            <person name="Hsiao Y.Y."/>
            <person name="Niu S.C."/>
            <person name="Wang J.Y."/>
            <person name="Lin Y.C."/>
            <person name="Xu Q."/>
            <person name="Chen L.J."/>
            <person name="Yoshida K."/>
            <person name="Fujiwara S."/>
            <person name="Wang Z.W."/>
            <person name="Zhang Y.Q."/>
            <person name="Mitsuda N."/>
            <person name="Wang M."/>
            <person name="Liu G.H."/>
            <person name="Pecoraro L."/>
            <person name="Huang H.X."/>
            <person name="Xiao X.J."/>
            <person name="Lin M."/>
            <person name="Wu X.Y."/>
            <person name="Wu W.L."/>
            <person name="Chen Y.Y."/>
            <person name="Chang S.B."/>
            <person name="Sakamoto S."/>
            <person name="Ohme-Takagi M."/>
            <person name="Yagi M."/>
            <person name="Zeng S.J."/>
            <person name="Shen C.Y."/>
            <person name="Yeh C.M."/>
            <person name="Luo Y.B."/>
            <person name="Tsai W.C."/>
            <person name="Van de Peer Y."/>
            <person name="Liu Z.J."/>
        </authorList>
    </citation>
    <scope>NUCLEOTIDE SEQUENCE [LARGE SCALE GENOMIC DNA]</scope>
    <source>
        <strain evidence="17">cv. Shenzhen</strain>
        <tissue evidence="16">Stem</tissue>
    </source>
</reference>
<dbReference type="OrthoDB" id="206201at2759"/>
<evidence type="ECO:0000256" key="8">
    <source>
        <dbReference type="PIRSR" id="PIRSR615500-1"/>
    </source>
</evidence>
<dbReference type="InterPro" id="IPR034197">
    <property type="entry name" value="Peptidases_S8_3"/>
</dbReference>
<evidence type="ECO:0000313" key="16">
    <source>
        <dbReference type="EMBL" id="PKA52300.1"/>
    </source>
</evidence>
<keyword evidence="11" id="KW-0472">Membrane</keyword>
<dbReference type="Pfam" id="PF05922">
    <property type="entry name" value="Inhibitor_I9"/>
    <property type="match status" value="1"/>
</dbReference>
<keyword evidence="7" id="KW-0325">Glycoprotein</keyword>
<feature type="active site" description="Charge relay system" evidence="8 9">
    <location>
        <position position="233"/>
    </location>
</feature>
<evidence type="ECO:0000256" key="5">
    <source>
        <dbReference type="ARBA" id="ARBA00022801"/>
    </source>
</evidence>
<dbReference type="GO" id="GO:0004252">
    <property type="term" value="F:serine-type endopeptidase activity"/>
    <property type="evidence" value="ECO:0007669"/>
    <property type="project" value="UniProtKB-UniRule"/>
</dbReference>
<feature type="domain" description="PA" evidence="13">
    <location>
        <begin position="386"/>
        <end position="475"/>
    </location>
</feature>
<dbReference type="InterPro" id="IPR036852">
    <property type="entry name" value="Peptidase_S8/S53_dom_sf"/>
</dbReference>
<gene>
    <name evidence="16" type="primary">ARA12</name>
    <name evidence="16" type="ORF">AXF42_Ash010196</name>
</gene>
<dbReference type="GO" id="GO:0006508">
    <property type="term" value="P:proteolysis"/>
    <property type="evidence" value="ECO:0007669"/>
    <property type="project" value="UniProtKB-KW"/>
</dbReference>
<evidence type="ECO:0000256" key="2">
    <source>
        <dbReference type="ARBA" id="ARBA00011073"/>
    </source>
</evidence>
<evidence type="ECO:0000256" key="7">
    <source>
        <dbReference type="ARBA" id="ARBA00023180"/>
    </source>
</evidence>
<dbReference type="PANTHER" id="PTHR10795">
    <property type="entry name" value="PROPROTEIN CONVERTASE SUBTILISIN/KEXIN"/>
    <property type="match status" value="1"/>
</dbReference>
<dbReference type="Gene3D" id="3.50.30.30">
    <property type="match status" value="1"/>
</dbReference>
<accession>A0A2I0A9T3</accession>
<dbReference type="AlphaFoldDB" id="A0A2I0A9T3"/>
<dbReference type="InterPro" id="IPR023827">
    <property type="entry name" value="Peptidase_S8_Asp-AS"/>
</dbReference>
<comment type="subcellular location">
    <subcellularLocation>
        <location evidence="1">Secreted</location>
    </subcellularLocation>
</comment>
<organism evidence="16 17">
    <name type="scientific">Apostasia shenzhenica</name>
    <dbReference type="NCBI Taxonomy" id="1088818"/>
    <lineage>
        <taxon>Eukaryota</taxon>
        <taxon>Viridiplantae</taxon>
        <taxon>Streptophyta</taxon>
        <taxon>Embryophyta</taxon>
        <taxon>Tracheophyta</taxon>
        <taxon>Spermatophyta</taxon>
        <taxon>Magnoliopsida</taxon>
        <taxon>Liliopsida</taxon>
        <taxon>Asparagales</taxon>
        <taxon>Orchidaceae</taxon>
        <taxon>Apostasioideae</taxon>
        <taxon>Apostasia</taxon>
    </lineage>
</organism>
<dbReference type="InterPro" id="IPR037045">
    <property type="entry name" value="S8pro/Inhibitor_I9_sf"/>
</dbReference>
<evidence type="ECO:0000256" key="3">
    <source>
        <dbReference type="ARBA" id="ARBA00022670"/>
    </source>
</evidence>
<evidence type="ECO:0000313" key="17">
    <source>
        <dbReference type="Proteomes" id="UP000236161"/>
    </source>
</evidence>
<dbReference type="PROSITE" id="PS00138">
    <property type="entry name" value="SUBTILASE_SER"/>
    <property type="match status" value="1"/>
</dbReference>
<keyword evidence="6 9" id="KW-0720">Serine protease</keyword>
<dbReference type="SUPFAM" id="SSF52743">
    <property type="entry name" value="Subtilisin-like"/>
    <property type="match status" value="1"/>
</dbReference>
<evidence type="ECO:0000256" key="1">
    <source>
        <dbReference type="ARBA" id="ARBA00004613"/>
    </source>
</evidence>
<evidence type="ECO:0000256" key="9">
    <source>
        <dbReference type="PROSITE-ProRule" id="PRU01240"/>
    </source>
</evidence>
<keyword evidence="5 9" id="KW-0378">Hydrolase</keyword>
<dbReference type="PROSITE" id="PS51892">
    <property type="entry name" value="SUBTILASE"/>
    <property type="match status" value="1"/>
</dbReference>
<keyword evidence="11" id="KW-0812">Transmembrane</keyword>
<dbReference type="PRINTS" id="PR00723">
    <property type="entry name" value="SUBTILISIN"/>
</dbReference>
<comment type="similarity">
    <text evidence="2 9 10">Belongs to the peptidase S8 family.</text>
</comment>
<feature type="domain" description="Peptidase S8/S53" evidence="12">
    <location>
        <begin position="164"/>
        <end position="598"/>
    </location>
</feature>
<keyword evidence="3 9" id="KW-0645">Protease</keyword>
<dbReference type="InterPro" id="IPR015500">
    <property type="entry name" value="Peptidase_S8_subtilisin-rel"/>
</dbReference>
<proteinExistence type="inferred from homology"/>
<feature type="active site" description="Charge relay system" evidence="8 9">
    <location>
        <position position="561"/>
    </location>
</feature>
<dbReference type="Pfam" id="PF00082">
    <property type="entry name" value="Peptidase_S8"/>
    <property type="match status" value="1"/>
</dbReference>
<dbReference type="CDD" id="cd04852">
    <property type="entry name" value="Peptidases_S8_3"/>
    <property type="match status" value="1"/>
</dbReference>
<sequence>MDPRKFYLLLSFVILIVAYLVSFFFFIEPPSGSSASNLRRFLPLFGLRSSDGEMNTYIVHVLPRRPSSDQLLLSTEEERLRYHMSFLPVTPESSGEPRLIYSYSHVISGFAARLTAAEVRAMEAREGFLSANIDVELSLETTHSPTFMGLKEREPGLWRRANYGKGIIIGIVDTGIKPTHPSFRDDGVDPPPVGRWKGSCNFTDPTLCNNKLIGAKGFNGQQRNPPLFDTKGHGTEVASIAAGNFVDGAEVLGNAMGRAAGIAPLAHLAVYKVCFEGCRSSDILAGINEAIRDGVDVLSISLGRSAVPFNEDEQSIGAFSAVNGAGKIFVSCSAGNRGPSASTVGNDAPWIMTVGAGSIDRTLEATVKLGDGREFHGESAYQPQNVEAALVYPGDQNAAGRYCDSDFIPRGVVQKKIVMCFTGGGKTSDVQKGKIIKSNGGAGLIVMNDVMKGSTIYARLHFLPASSLNFTDSNKIIDYYKANPDHTAKIEFKGTLIPGNFPAPAVPDFSSRGPSKQRVNGGILKPDIIGPGHNILSAAISRQGPEVPGSSGNFTLASGTSFAAPHIAGLAALLKAIHPEWSPEAIKSAIMTTASTEDNAGSEIVDQTSKRASLFAIGGGHVNSPEAGDPGLVYEKEDQQRYDDYVSYLCGLYTDRQVTAITSSESVVNCSQYESKRPEELNYPSIATIMNLTGGSRKLERVVKNVGVAALTYKVKIVNNGDEVEIQVSPENLQFTKMNERKSFEVTINAGSKAVSGKSYEAQLIWESQLEKQYKIRSPISVTFL</sequence>
<dbReference type="InterPro" id="IPR045051">
    <property type="entry name" value="SBT"/>
</dbReference>
<evidence type="ECO:0000259" key="13">
    <source>
        <dbReference type="Pfam" id="PF02225"/>
    </source>
</evidence>
<evidence type="ECO:0000259" key="14">
    <source>
        <dbReference type="Pfam" id="PF05922"/>
    </source>
</evidence>
<dbReference type="EC" id="3.4.21.112" evidence="16"/>
<dbReference type="InterPro" id="IPR022398">
    <property type="entry name" value="Peptidase_S8_His-AS"/>
</dbReference>
<dbReference type="InterPro" id="IPR023828">
    <property type="entry name" value="Peptidase_S8_Ser-AS"/>
</dbReference>
<dbReference type="PROSITE" id="PS00136">
    <property type="entry name" value="SUBTILASE_ASP"/>
    <property type="match status" value="1"/>
</dbReference>
<dbReference type="Pfam" id="PF17766">
    <property type="entry name" value="fn3_6"/>
    <property type="match status" value="1"/>
</dbReference>
<dbReference type="GO" id="GO:0005576">
    <property type="term" value="C:extracellular region"/>
    <property type="evidence" value="ECO:0007669"/>
    <property type="project" value="UniProtKB-SubCell"/>
</dbReference>
<dbReference type="PROSITE" id="PS00137">
    <property type="entry name" value="SUBTILASE_HIS"/>
    <property type="match status" value="1"/>
</dbReference>
<evidence type="ECO:0000259" key="12">
    <source>
        <dbReference type="Pfam" id="PF00082"/>
    </source>
</evidence>
<keyword evidence="17" id="KW-1185">Reference proteome</keyword>
<evidence type="ECO:0000256" key="4">
    <source>
        <dbReference type="ARBA" id="ARBA00022729"/>
    </source>
</evidence>
<dbReference type="Gene3D" id="2.60.40.2310">
    <property type="match status" value="1"/>
</dbReference>
<dbReference type="Pfam" id="PF02225">
    <property type="entry name" value="PA"/>
    <property type="match status" value="1"/>
</dbReference>
<dbReference type="InterPro" id="IPR010259">
    <property type="entry name" value="S8pro/Inhibitor_I9"/>
</dbReference>
<feature type="active site" description="Charge relay system" evidence="8 9">
    <location>
        <position position="173"/>
    </location>
</feature>
<feature type="domain" description="Subtilisin-like protease fibronectin type-III" evidence="15">
    <location>
        <begin position="680"/>
        <end position="782"/>
    </location>
</feature>
<name>A0A2I0A9T3_9ASPA</name>